<protein>
    <submittedName>
        <fullName evidence="3">Uncharacterized protein</fullName>
    </submittedName>
</protein>
<evidence type="ECO:0000313" key="4">
    <source>
        <dbReference type="Proteomes" id="UP000254764"/>
    </source>
</evidence>
<gene>
    <name evidence="3" type="ORF">RHIZ70_439</name>
</gene>
<dbReference type="AlphaFoldDB" id="A0A376AA39"/>
<evidence type="ECO:0000259" key="2">
    <source>
        <dbReference type="Pfam" id="PF26343"/>
    </source>
</evidence>
<proteinExistence type="predicted"/>
<dbReference type="RefSeq" id="WP_115671906.1">
    <property type="nucleotide sequence ID" value="NZ_UEYP01000013.1"/>
</dbReference>
<evidence type="ECO:0000313" key="3">
    <source>
        <dbReference type="EMBL" id="SSC64731.1"/>
    </source>
</evidence>
<dbReference type="Pfam" id="PF13470">
    <property type="entry name" value="PIN_3"/>
    <property type="match status" value="1"/>
</dbReference>
<dbReference type="InterPro" id="IPR002716">
    <property type="entry name" value="PIN_dom"/>
</dbReference>
<feature type="domain" description="PIN" evidence="1">
    <location>
        <begin position="9"/>
        <end position="114"/>
    </location>
</feature>
<dbReference type="OrthoDB" id="211933at2"/>
<organism evidence="3 4">
    <name type="scientific">Ciceribacter selenitireducens ATCC BAA-1503</name>
    <dbReference type="NCBI Taxonomy" id="1336235"/>
    <lineage>
        <taxon>Bacteria</taxon>
        <taxon>Pseudomonadati</taxon>
        <taxon>Pseudomonadota</taxon>
        <taxon>Alphaproteobacteria</taxon>
        <taxon>Hyphomicrobiales</taxon>
        <taxon>Rhizobiaceae</taxon>
        <taxon>Ciceribacter</taxon>
    </lineage>
</organism>
<feature type="domain" description="VapC50 C-terminal" evidence="2">
    <location>
        <begin position="132"/>
        <end position="186"/>
    </location>
</feature>
<name>A0A376AA39_9HYPH</name>
<accession>A0A376AA39</accession>
<dbReference type="Pfam" id="PF26343">
    <property type="entry name" value="VapC50_C"/>
    <property type="match status" value="1"/>
</dbReference>
<dbReference type="Proteomes" id="UP000254764">
    <property type="component" value="Unassembled WGS sequence"/>
</dbReference>
<evidence type="ECO:0000259" key="1">
    <source>
        <dbReference type="Pfam" id="PF13470"/>
    </source>
</evidence>
<reference evidence="4" key="1">
    <citation type="submission" date="2018-07" db="EMBL/GenBank/DDBJ databases">
        <authorList>
            <person name="Peiro R."/>
            <person name="Begona"/>
            <person name="Cbmso G."/>
            <person name="Lopez M."/>
            <person name="Gonzalez S."/>
        </authorList>
    </citation>
    <scope>NUCLEOTIDE SEQUENCE [LARGE SCALE GENOMIC DNA]</scope>
</reference>
<dbReference type="EMBL" id="UEYP01000013">
    <property type="protein sequence ID" value="SSC64731.1"/>
    <property type="molecule type" value="Genomic_DNA"/>
</dbReference>
<dbReference type="InterPro" id="IPR058652">
    <property type="entry name" value="VapC50_C"/>
</dbReference>
<sequence length="192" mass="21335">MASNPPVAVYDACVLYPFHLRNVLIQCAFDGLVEARWTDDIHDEWIRNLDANTSALPIERLITTRDRMKAVLPDADVADYRPLVADLELPDPDDRHVLAAAIAGKASVIVTWNLKDFPARHLLPYGVTSQSPDDFLTDLHAAFPEALVSSVKRARHNLRKTTPSVEAFVDALQQGGLKTFSDVLRRNIAALK</sequence>
<keyword evidence="4" id="KW-1185">Reference proteome</keyword>